<evidence type="ECO:0000313" key="1">
    <source>
        <dbReference type="EMBL" id="ELU36751.1"/>
    </source>
</evidence>
<sequence>MTAGGRIKSTTTHHYRIRNLPLVASLHSYRYSLGSLRYRPRVEPQLRELIVLSHKHTFSAESFLINILACRLQLRLPIAINPPIDINSVYRCQVTMGNHSDKSLDKAHRHWGRPLASYYDSIRETRTSFLAQRKNLGLGAAMTLRTKARSGIQKICELGERRGPVPPGYINVITLSVLESISKLVLLPRAVGDFAHPTLISGCIKLMASIQESGRVTPFAYEYGYLCFRIFKIAVDVCILNRSRLFTSATSNMVSEPLADPIMLLSRHTDQAIQIQMNLEKENRTDNPHGHRIEPPLDIAELPALLTILYEDRKAFSIAMMPSHSLGLAGTLFLLGKSLSNESSTTHNIMEMYCEVLWRYSNTSVWDKVATQLLTSHYREQAKSNWKPTFVDLEDSVTILRAANIAISPDDNRIPGPFDISAIPVLVGFAAPFVELGSEAFVPQFLDVTIGCMWNSLTSGKQSADSFIDSVRDIFYHISKILTSITLLFPFPDPIHKQVIKTSFRHDLFELTARLILMISPRSGNLYFLGDAHNFFSKFGKLVPKEDLEDTFGDYFPEWVKFADYFFSCLSVPGISKEDREFFTAVVRCWNAIGVAVGYDNALTLA</sequence>
<dbReference type="HOGENOM" id="CLU_032504_2_0_1"/>
<comment type="caution">
    <text evidence="1">The sequence shown here is derived from an EMBL/GenBank/DDBJ whole genome shotgun (WGS) entry which is preliminary data.</text>
</comment>
<evidence type="ECO:0000313" key="2">
    <source>
        <dbReference type="Proteomes" id="UP000011668"/>
    </source>
</evidence>
<organism evidence="1 2">
    <name type="scientific">Thanatephorus cucumeris (strain AG1-IA)</name>
    <name type="common">Rice sheath blight fungus</name>
    <name type="synonym">Rhizoctonia solani</name>
    <dbReference type="NCBI Taxonomy" id="983506"/>
    <lineage>
        <taxon>Eukaryota</taxon>
        <taxon>Fungi</taxon>
        <taxon>Dikarya</taxon>
        <taxon>Basidiomycota</taxon>
        <taxon>Agaricomycotina</taxon>
        <taxon>Agaricomycetes</taxon>
        <taxon>Cantharellales</taxon>
        <taxon>Ceratobasidiaceae</taxon>
        <taxon>Rhizoctonia</taxon>
        <taxon>Rhizoctonia solani AG-1</taxon>
    </lineage>
</organism>
<reference evidence="1 2" key="1">
    <citation type="journal article" date="2013" name="Nat. Commun.">
        <title>The evolution and pathogenic mechanisms of the rice sheath blight pathogen.</title>
        <authorList>
            <person name="Zheng A."/>
            <person name="Lin R."/>
            <person name="Xu L."/>
            <person name="Qin P."/>
            <person name="Tang C."/>
            <person name="Ai P."/>
            <person name="Zhang D."/>
            <person name="Liu Y."/>
            <person name="Sun Z."/>
            <person name="Feng H."/>
            <person name="Wang Y."/>
            <person name="Chen Y."/>
            <person name="Liang X."/>
            <person name="Fu R."/>
            <person name="Li Q."/>
            <person name="Zhang J."/>
            <person name="Yu X."/>
            <person name="Xie Z."/>
            <person name="Ding L."/>
            <person name="Guan P."/>
            <person name="Tang J."/>
            <person name="Liang Y."/>
            <person name="Wang S."/>
            <person name="Deng Q."/>
            <person name="Li S."/>
            <person name="Zhu J."/>
            <person name="Wang L."/>
            <person name="Liu H."/>
            <person name="Li P."/>
        </authorList>
    </citation>
    <scope>NUCLEOTIDE SEQUENCE [LARGE SCALE GENOMIC DNA]</scope>
    <source>
        <strain evidence="2">AG-1 IA</strain>
    </source>
</reference>
<accession>L8WEZ0</accession>
<dbReference type="EMBL" id="AFRT01003090">
    <property type="protein sequence ID" value="ELU36751.1"/>
    <property type="molecule type" value="Genomic_DNA"/>
</dbReference>
<dbReference type="AlphaFoldDB" id="L8WEZ0"/>
<gene>
    <name evidence="1" type="ORF">AG1IA_09219</name>
</gene>
<name>L8WEZ0_THACA</name>
<dbReference type="Proteomes" id="UP000011668">
    <property type="component" value="Unassembled WGS sequence"/>
</dbReference>
<keyword evidence="2" id="KW-1185">Reference proteome</keyword>
<dbReference type="OrthoDB" id="3144692at2759"/>
<protein>
    <submittedName>
        <fullName evidence="1">Uncharacterized protein</fullName>
    </submittedName>
</protein>
<proteinExistence type="predicted"/>